<dbReference type="Pfam" id="PF07494">
    <property type="entry name" value="Reg_prop"/>
    <property type="match status" value="4"/>
</dbReference>
<dbReference type="InterPro" id="IPR011110">
    <property type="entry name" value="Reg_prop"/>
</dbReference>
<keyword evidence="7" id="KW-1185">Reference proteome</keyword>
<gene>
    <name evidence="6" type="ORF">AOT14_26420</name>
</gene>
<keyword evidence="6" id="KW-0418">Kinase</keyword>
<dbReference type="SMART" id="SM00267">
    <property type="entry name" value="GGDEF"/>
    <property type="match status" value="1"/>
</dbReference>
<dbReference type="InterPro" id="IPR029787">
    <property type="entry name" value="Nucleotide_cyclase"/>
</dbReference>
<dbReference type="NCBIfam" id="TIGR00254">
    <property type="entry name" value="GGDEF"/>
    <property type="match status" value="1"/>
</dbReference>
<dbReference type="SUPFAM" id="SSF63829">
    <property type="entry name" value="Calcium-dependent phosphotriesterase"/>
    <property type="match status" value="1"/>
</dbReference>
<dbReference type="Proteomes" id="UP000061010">
    <property type="component" value="Chromosome"/>
</dbReference>
<dbReference type="InterPro" id="IPR011123">
    <property type="entry name" value="Y_Y_Y"/>
</dbReference>
<dbReference type="PANTHER" id="PTHR45138">
    <property type="entry name" value="REGULATORY COMPONENTS OF SENSORY TRANSDUCTION SYSTEM"/>
    <property type="match status" value="1"/>
</dbReference>
<keyword evidence="4" id="KW-1133">Transmembrane helix</keyword>
<dbReference type="InterPro" id="IPR000160">
    <property type="entry name" value="GGDEF_dom"/>
</dbReference>
<dbReference type="SUPFAM" id="SSF55073">
    <property type="entry name" value="Nucleotide cyclase"/>
    <property type="match status" value="1"/>
</dbReference>
<dbReference type="InterPro" id="IPR050469">
    <property type="entry name" value="Diguanylate_Cyclase"/>
</dbReference>
<comment type="catalytic activity">
    <reaction evidence="2">
        <text>2 GTP = 3',3'-c-di-GMP + 2 diphosphate</text>
        <dbReference type="Rhea" id="RHEA:24898"/>
        <dbReference type="ChEBI" id="CHEBI:33019"/>
        <dbReference type="ChEBI" id="CHEBI:37565"/>
        <dbReference type="ChEBI" id="CHEBI:58805"/>
        <dbReference type="EC" id="2.7.7.65"/>
    </reaction>
</comment>
<dbReference type="Gene3D" id="2.60.40.10">
    <property type="entry name" value="Immunoglobulins"/>
    <property type="match status" value="1"/>
</dbReference>
<keyword evidence="4" id="KW-0472">Membrane</keyword>
<evidence type="ECO:0000313" key="7">
    <source>
        <dbReference type="Proteomes" id="UP000061010"/>
    </source>
</evidence>
<dbReference type="Pfam" id="PF00990">
    <property type="entry name" value="GGDEF"/>
    <property type="match status" value="1"/>
</dbReference>
<feature type="domain" description="GGDEF" evidence="5">
    <location>
        <begin position="855"/>
        <end position="994"/>
    </location>
</feature>
<dbReference type="InterPro" id="IPR013783">
    <property type="entry name" value="Ig-like_fold"/>
</dbReference>
<dbReference type="Gene3D" id="3.30.70.270">
    <property type="match status" value="1"/>
</dbReference>
<protein>
    <recommendedName>
        <fullName evidence="1">diguanylate cyclase</fullName>
        <ecNumber evidence="1">2.7.7.65</ecNumber>
    </recommendedName>
</protein>
<dbReference type="SUPFAM" id="SSF50998">
    <property type="entry name" value="Quinoprotein alcohol dehydrogenase-like"/>
    <property type="match status" value="1"/>
</dbReference>
<evidence type="ECO:0000256" key="3">
    <source>
        <dbReference type="SAM" id="Coils"/>
    </source>
</evidence>
<dbReference type="AlphaFoldDB" id="A0A0S1B1T3"/>
<dbReference type="GO" id="GO:0016301">
    <property type="term" value="F:kinase activity"/>
    <property type="evidence" value="ECO:0007669"/>
    <property type="project" value="UniProtKB-KW"/>
</dbReference>
<dbReference type="CDD" id="cd01949">
    <property type="entry name" value="GGDEF"/>
    <property type="match status" value="1"/>
</dbReference>
<dbReference type="InterPro" id="IPR043128">
    <property type="entry name" value="Rev_trsase/Diguanyl_cyclase"/>
</dbReference>
<dbReference type="PROSITE" id="PS50887">
    <property type="entry name" value="GGDEF"/>
    <property type="match status" value="1"/>
</dbReference>
<evidence type="ECO:0000256" key="2">
    <source>
        <dbReference type="ARBA" id="ARBA00034247"/>
    </source>
</evidence>
<accession>A0A0S1B1T3</accession>
<keyword evidence="6" id="KW-0808">Transferase</keyword>
<name>A0A0S1B1T3_9GAMM</name>
<sequence length="1035" mass="114009">MRDSGGISIDHPSIIRHPRRPLATGTGLLARLWLLLLLAVSLPVAALDTGKPFRDYVTDTWGVDQGLPQISVLAITQDPAGYLWFGTQTGLARFDGVRFVRYTQRDAPELGNNILALLADDDDRLWIGTAQGLLLLEDQRFHAIAPTVTDHPAPASALLKLDGRILAGCAEGICTPREGKLQRVQALPDPALSLLARGDGLWAGGQGRVFHIAGGKVRTLPLPAAAGTAAVTALAHADGDLWAGTRNGLFRLRNGSWQAADPHPDDVLTVEAMHADRDGNLWVATPQYLERLRPGQPPERIHNTPGAIAVRAIFEDRDGNLWLGSMVEGVTRAWNGWTRRLSQADGLQDPLLWSVAAAPDGGIWVGSSNGVAVWRQGRFTSRVAGNRLPHPEAYSLLPERDQTWIGTRAGVAVLRGERLEQPAELAPLRDAQINGIVRDRAGRLWFATTQGLFLLEDGKQLTRYSEREGLADARIRLVYETRDGRILLGTYKGLYEWRDGRILPTGRLGGLSDETPVTAFLELGDGRWVLGTSNGESLRVHDGHGWHWLDRERELPANVAFHLAQNGNDLWVAGMRGVYRLPLASLDRALANPRQPLAAQIVINSGTDRTGGQQDKCCNGAGNSRGVLREGRLWLPTRDGTLLVDVDTDADSAPRNIRIDHVQVQGRRLATGHGTLKLPLDARDLRFEFSLPDFQPMHAPQLRYRLAGYEKDWHELDNPTLRSASYASLPPGYYTFEVADFSQAEPLRSAAHVAVEIPRRLYETLAFRLLAMLGLAGLIWLGYLGLQHRYARQRAQLERLVQERTRDLQAANAQLKAISFTDPLTGLHNRRYLTQQIPTDLSFYERDEGYANGSEAVVFALLDVDHFKSINDTHGHAAGDRVLEQMGQLLGELKRSGDYVARWGGEEFLLVFRPLPRGSLGRLGQRLCTRIAAHSFDLGNGQQHRLTASVGLIECPLFPSHPRLLGWEQLVTLADRALYRAKTAGRNGWIAYQPAPGAQPPDDLSVAAGDPWWLVENGVLEMFGIDGRIDVGAPP</sequence>
<dbReference type="GO" id="GO:0052621">
    <property type="term" value="F:diguanylate cyclase activity"/>
    <property type="evidence" value="ECO:0007669"/>
    <property type="project" value="UniProtKB-EC"/>
</dbReference>
<dbReference type="EMBL" id="CP012900">
    <property type="protein sequence ID" value="ALJ29002.1"/>
    <property type="molecule type" value="Genomic_DNA"/>
</dbReference>
<keyword evidence="4" id="KW-0812">Transmembrane</keyword>
<dbReference type="InterPro" id="IPR011047">
    <property type="entry name" value="Quinoprotein_ADH-like_sf"/>
</dbReference>
<feature type="coiled-coil region" evidence="3">
    <location>
        <begin position="783"/>
        <end position="814"/>
    </location>
</feature>
<dbReference type="OrthoDB" id="176203at2"/>
<reference evidence="6 7" key="1">
    <citation type="journal article" date="2015" name="Genome Announc.">
        <title>Complete Genome Sequencing of Stenotrophomonas acidaminiphila ZAC14D2_NAIMI4_2, a Multidrug-Resistant Strain Isolated from Sediments of a Polluted River in Mexico, Uncovers New Antibiotic Resistance Genes and a Novel Class-II Lasso Peptide Biosynthesis Gene Cluster.</title>
        <authorList>
            <person name="Vinuesa P."/>
            <person name="Ochoa-Sanchez L.E."/>
        </authorList>
    </citation>
    <scope>NUCLEOTIDE SEQUENCE [LARGE SCALE GENOMIC DNA]</scope>
    <source>
        <strain evidence="6 7">ZAC14D2_NAIMI4_2</strain>
    </source>
</reference>
<organism evidence="6 7">
    <name type="scientific">Stenotrophomonas acidaminiphila</name>
    <dbReference type="NCBI Taxonomy" id="128780"/>
    <lineage>
        <taxon>Bacteria</taxon>
        <taxon>Pseudomonadati</taxon>
        <taxon>Pseudomonadota</taxon>
        <taxon>Gammaproteobacteria</taxon>
        <taxon>Lysobacterales</taxon>
        <taxon>Lysobacteraceae</taxon>
        <taxon>Stenotrophomonas</taxon>
    </lineage>
</organism>
<evidence type="ECO:0000259" key="5">
    <source>
        <dbReference type="PROSITE" id="PS50887"/>
    </source>
</evidence>
<keyword evidence="3" id="KW-0175">Coiled coil</keyword>
<dbReference type="Pfam" id="PF07495">
    <property type="entry name" value="Y_Y_Y"/>
    <property type="match status" value="1"/>
</dbReference>
<proteinExistence type="predicted"/>
<dbReference type="PATRIC" id="fig|128780.6.peg.2668"/>
<evidence type="ECO:0000256" key="4">
    <source>
        <dbReference type="SAM" id="Phobius"/>
    </source>
</evidence>
<dbReference type="InterPro" id="IPR015943">
    <property type="entry name" value="WD40/YVTN_repeat-like_dom_sf"/>
</dbReference>
<evidence type="ECO:0000256" key="1">
    <source>
        <dbReference type="ARBA" id="ARBA00012528"/>
    </source>
</evidence>
<dbReference type="KEGG" id="sacz:AOT14_26420"/>
<evidence type="ECO:0000313" key="6">
    <source>
        <dbReference type="EMBL" id="ALJ29002.1"/>
    </source>
</evidence>
<dbReference type="PANTHER" id="PTHR45138:SF9">
    <property type="entry name" value="DIGUANYLATE CYCLASE DGCM-RELATED"/>
    <property type="match status" value="1"/>
</dbReference>
<feature type="transmembrane region" description="Helical" evidence="4">
    <location>
        <begin position="765"/>
        <end position="786"/>
    </location>
</feature>
<dbReference type="Gene3D" id="2.130.10.10">
    <property type="entry name" value="YVTN repeat-like/Quinoprotein amine dehydrogenase"/>
    <property type="match status" value="2"/>
</dbReference>
<dbReference type="EC" id="2.7.7.65" evidence="1"/>